<comment type="caution">
    <text evidence="3">The sequence shown here is derived from an EMBL/GenBank/DDBJ whole genome shotgun (WGS) entry which is preliminary data.</text>
</comment>
<keyword evidence="4" id="KW-1185">Reference proteome</keyword>
<keyword evidence="1" id="KW-1133">Transmembrane helix</keyword>
<organism evidence="3 4">
    <name type="scientific">Brachyspira innocens</name>
    <dbReference type="NCBI Taxonomy" id="13264"/>
    <lineage>
        <taxon>Bacteria</taxon>
        <taxon>Pseudomonadati</taxon>
        <taxon>Spirochaetota</taxon>
        <taxon>Spirochaetia</taxon>
        <taxon>Brachyspirales</taxon>
        <taxon>Brachyspiraceae</taxon>
        <taxon>Brachyspira</taxon>
    </lineage>
</organism>
<dbReference type="Pfam" id="PF13676">
    <property type="entry name" value="TIR_2"/>
    <property type="match status" value="1"/>
</dbReference>
<evidence type="ECO:0000313" key="4">
    <source>
        <dbReference type="Proteomes" id="UP001175147"/>
    </source>
</evidence>
<dbReference type="RefSeq" id="WP_304385733.1">
    <property type="nucleotide sequence ID" value="NZ_JAUPBL010000076.1"/>
</dbReference>
<proteinExistence type="predicted"/>
<dbReference type="InterPro" id="IPR000157">
    <property type="entry name" value="TIR_dom"/>
</dbReference>
<dbReference type="PROSITE" id="PS50104">
    <property type="entry name" value="TIR"/>
    <property type="match status" value="1"/>
</dbReference>
<dbReference type="Gene3D" id="3.40.50.10140">
    <property type="entry name" value="Toll/interleukin-1 receptor homology (TIR) domain"/>
    <property type="match status" value="1"/>
</dbReference>
<dbReference type="EMBL" id="JAUPBM010000061">
    <property type="protein sequence ID" value="MDO7020340.1"/>
    <property type="molecule type" value="Genomic_DNA"/>
</dbReference>
<evidence type="ECO:0000256" key="1">
    <source>
        <dbReference type="SAM" id="Phobius"/>
    </source>
</evidence>
<keyword evidence="1" id="KW-0472">Membrane</keyword>
<evidence type="ECO:0000313" key="3">
    <source>
        <dbReference type="EMBL" id="MDO7020340.1"/>
    </source>
</evidence>
<feature type="transmembrane region" description="Helical" evidence="1">
    <location>
        <begin position="193"/>
        <end position="212"/>
    </location>
</feature>
<feature type="domain" description="TIR" evidence="2">
    <location>
        <begin position="8"/>
        <end position="151"/>
    </location>
</feature>
<dbReference type="InterPro" id="IPR035897">
    <property type="entry name" value="Toll_tir_struct_dom_sf"/>
</dbReference>
<reference evidence="3" key="1">
    <citation type="submission" date="2023-07" db="EMBL/GenBank/DDBJ databases">
        <title>Mucosal microbiota of week-old chicken and adult hens.</title>
        <authorList>
            <person name="Volf J."/>
            <person name="Karasova D."/>
            <person name="Crhanova M."/>
            <person name="Faldynova M."/>
            <person name="Prikrylova H."/>
            <person name="Zeman M."/>
            <person name="Babak V."/>
            <person name="Rajova J."/>
            <person name="Rychlik I."/>
        </authorList>
    </citation>
    <scope>NUCLEOTIDE SEQUENCE</scope>
    <source>
        <strain evidence="3">ET902</strain>
    </source>
</reference>
<accession>A0ABT8YXX8</accession>
<sequence>MTDREIIYNYDVFISYRHLSSDKKWAKWLLESLETWRAPKELIKKGFPQRIGRVFRDEEELSTSSNLSKSIEKALIHSKYLVVICSKDTAQSVWVEREIKIFKELGRFDRIIVLLIDGEPNKSFNKELTFIEENGIVKETEPFYADVRNNKFQKDKEIKQTALIKILSCILSCSFDYLMNIEKSRYKKRVRNIILALLSLFIILSSASFFIWDYNRTKIEYYNTFVYQYGIPKGIGKLTKKQYLHRNVSYVFESKRGILKQVKRVNSYGRLRDDIENFNISIWIPNIDINGEAKRVICKDHNNRIVMIREYSSNLKIIEFKNEFNLPFIASGNEIIRYEVEYNKNGYVTNELYYRDLWNTPIANKDGFYGKIYEVDNNGAVTAEYGINSDGNIEENRYGIFKLKLSYDSKYNIIKEEFFDYNNNLIYIGNNYGYSYIEKEYDKNGNLIKKSFFNENKQSILSNYFGSASIVYNPDSKGNITNIISYDENGKLFLIPYIIDNFITYCIHTMKYDNNGNIIEGAFYDVNTNKYITGEIYHKYRRKYDDNDNLIEESYYDKDDNLIICDSNYSIYKRKYDENYNLIEESYYDANGKPTIQEEYYHLAEYKYDKYNQITNKKYYGPSNKLVLGFYGFNSKFADTRIKYDRIGNVIEERYYDDFNNLILNSKNYAVRKINYNDKGLKIAESFYGTNEEPILITDTYDFFNTNKYQSGMQKIKYEYDSKGNIIEKSFYGTDGKPIISKIDGSHIATYNMWEIIYINTAKIKYEYSNSILIKESYYGINGEPINAYHNLGTVKYDYLNYTDVTNFIKYNTISNLSITKTSYYDKYLNPIILDEMNYHTKYEGSNYNNEVYIFCDTNNKLTINFQKKAYVITYYLKEGTRTRVTKTFGTNNEPILNYENYFKQIVRFNDKYYICSIENYGINEEPIIGSKGYFIMTNTYDENVNWVTQELHGTNNDLVLSKKLNYSVLHLEYDEDNKNTAAFYYGTNRKPTMINLGYSSIRIYYDEYGNTTTNYYDDKGNQIYPYK</sequence>
<keyword evidence="1" id="KW-0812">Transmembrane</keyword>
<gene>
    <name evidence="3" type="ORF">Q5M86_06095</name>
</gene>
<dbReference type="SUPFAM" id="SSF52200">
    <property type="entry name" value="Toll/Interleukin receptor TIR domain"/>
    <property type="match status" value="1"/>
</dbReference>
<dbReference type="Proteomes" id="UP001175147">
    <property type="component" value="Unassembled WGS sequence"/>
</dbReference>
<name>A0ABT8YXX8_9SPIR</name>
<keyword evidence="3" id="KW-0675">Receptor</keyword>
<protein>
    <submittedName>
        <fullName evidence="3">Toll/interleukin-1 receptor domain-containing protein</fullName>
    </submittedName>
</protein>
<evidence type="ECO:0000259" key="2">
    <source>
        <dbReference type="PROSITE" id="PS50104"/>
    </source>
</evidence>